<organism evidence="2 3">
    <name type="scientific">Alligator mississippiensis</name>
    <name type="common">American alligator</name>
    <dbReference type="NCBI Taxonomy" id="8496"/>
    <lineage>
        <taxon>Eukaryota</taxon>
        <taxon>Metazoa</taxon>
        <taxon>Chordata</taxon>
        <taxon>Craniata</taxon>
        <taxon>Vertebrata</taxon>
        <taxon>Euteleostomi</taxon>
        <taxon>Archelosauria</taxon>
        <taxon>Archosauria</taxon>
        <taxon>Crocodylia</taxon>
        <taxon>Alligatoridae</taxon>
        <taxon>Alligatorinae</taxon>
        <taxon>Alligator</taxon>
    </lineage>
</organism>
<protein>
    <submittedName>
        <fullName evidence="2">Uncharacterized protein</fullName>
    </submittedName>
</protein>
<evidence type="ECO:0000313" key="2">
    <source>
        <dbReference type="EMBL" id="KYO45922.1"/>
    </source>
</evidence>
<dbReference type="EMBL" id="AKHW03000533">
    <property type="protein sequence ID" value="KYO45922.1"/>
    <property type="molecule type" value="Genomic_DNA"/>
</dbReference>
<accession>A0A151PA57</accession>
<evidence type="ECO:0000256" key="1">
    <source>
        <dbReference type="SAM" id="MobiDB-lite"/>
    </source>
</evidence>
<dbReference type="Proteomes" id="UP000050525">
    <property type="component" value="Unassembled WGS sequence"/>
</dbReference>
<evidence type="ECO:0000313" key="3">
    <source>
        <dbReference type="Proteomes" id="UP000050525"/>
    </source>
</evidence>
<proteinExistence type="predicted"/>
<reference evidence="2 3" key="1">
    <citation type="journal article" date="2012" name="Genome Biol.">
        <title>Sequencing three crocodilian genomes to illuminate the evolution of archosaurs and amniotes.</title>
        <authorList>
            <person name="St John J.A."/>
            <person name="Braun E.L."/>
            <person name="Isberg S.R."/>
            <person name="Miles L.G."/>
            <person name="Chong A.Y."/>
            <person name="Gongora J."/>
            <person name="Dalzell P."/>
            <person name="Moran C."/>
            <person name="Bed'hom B."/>
            <person name="Abzhanov A."/>
            <person name="Burgess S.C."/>
            <person name="Cooksey A.M."/>
            <person name="Castoe T.A."/>
            <person name="Crawford N.G."/>
            <person name="Densmore L.D."/>
            <person name="Drew J.C."/>
            <person name="Edwards S.V."/>
            <person name="Faircloth B.C."/>
            <person name="Fujita M.K."/>
            <person name="Greenwold M.J."/>
            <person name="Hoffmann F.G."/>
            <person name="Howard J.M."/>
            <person name="Iguchi T."/>
            <person name="Janes D.E."/>
            <person name="Khan S.Y."/>
            <person name="Kohno S."/>
            <person name="de Koning A.J."/>
            <person name="Lance S.L."/>
            <person name="McCarthy F.M."/>
            <person name="McCormack J.E."/>
            <person name="Merchant M.E."/>
            <person name="Peterson D.G."/>
            <person name="Pollock D.D."/>
            <person name="Pourmand N."/>
            <person name="Raney B.J."/>
            <person name="Roessler K.A."/>
            <person name="Sanford J.R."/>
            <person name="Sawyer R.H."/>
            <person name="Schmidt C.J."/>
            <person name="Triplett E.W."/>
            <person name="Tuberville T.D."/>
            <person name="Venegas-Anaya M."/>
            <person name="Howard J.T."/>
            <person name="Jarvis E.D."/>
            <person name="Guillette L.J.Jr."/>
            <person name="Glenn T.C."/>
            <person name="Green R.E."/>
            <person name="Ray D.A."/>
        </authorList>
    </citation>
    <scope>NUCLEOTIDE SEQUENCE [LARGE SCALE GENOMIC DNA]</scope>
    <source>
        <strain evidence="2">KSC_2009_1</strain>
    </source>
</reference>
<comment type="caution">
    <text evidence="2">The sequence shown here is derived from an EMBL/GenBank/DDBJ whole genome shotgun (WGS) entry which is preliminary data.</text>
</comment>
<keyword evidence="3" id="KW-1185">Reference proteome</keyword>
<sequence length="146" mass="16575">MVEPNPRRRHIAYSSPCCLEEVAQAEGLMKKAELKPKTVNRVKLWKMEPWDLPPIPVHWAGRLSRGSTTYASYPKQVLGRKIQLEYPVVIKQGRLEAACWEQEEEGEEEPGTRSCSWKVIGRASVPGKAPSKDVKYQAEMQGTRTL</sequence>
<feature type="region of interest" description="Disordered" evidence="1">
    <location>
        <begin position="125"/>
        <end position="146"/>
    </location>
</feature>
<dbReference type="AlphaFoldDB" id="A0A151PA57"/>
<name>A0A151PA57_ALLMI</name>
<gene>
    <name evidence="2" type="ORF">Y1Q_0021541</name>
</gene>